<reference evidence="4" key="2">
    <citation type="submission" date="2019-10" db="EMBL/GenBank/DDBJ databases">
        <title>A de novo genome assembly of a pear dwarfing rootstock.</title>
        <authorList>
            <person name="Wang F."/>
            <person name="Wang J."/>
            <person name="Li S."/>
            <person name="Zhang Y."/>
            <person name="Fang M."/>
            <person name="Ma L."/>
            <person name="Zhao Y."/>
            <person name="Jiang S."/>
        </authorList>
    </citation>
    <scope>NUCLEOTIDE SEQUENCE [LARGE SCALE GENOMIC DNA]</scope>
</reference>
<feature type="region of interest" description="Disordered" evidence="1">
    <location>
        <begin position="30"/>
        <end position="73"/>
    </location>
</feature>
<gene>
    <name evidence="3" type="ORF">D8674_003235</name>
</gene>
<evidence type="ECO:0000313" key="3">
    <source>
        <dbReference type="EMBL" id="KAB2602230.1"/>
    </source>
</evidence>
<dbReference type="EMBL" id="SMOL01000695">
    <property type="protein sequence ID" value="KAB2602230.1"/>
    <property type="molecule type" value="Genomic_DNA"/>
</dbReference>
<keyword evidence="4" id="KW-1185">Reference proteome</keyword>
<sequence length="73" mass="7830">MHAMKLVMMLILLIIFTEKFPSDHVAAAARPPGGMMKPKTFGPKTAFLPQARESVPTPGPNPCKPRQGGGNCN</sequence>
<name>A0A5N5FLS1_9ROSA</name>
<accession>A0A5N5FLS1</accession>
<keyword evidence="2" id="KW-0732">Signal</keyword>
<feature type="signal peptide" evidence="2">
    <location>
        <begin position="1"/>
        <end position="19"/>
    </location>
</feature>
<evidence type="ECO:0000256" key="2">
    <source>
        <dbReference type="SAM" id="SignalP"/>
    </source>
</evidence>
<feature type="chain" id="PRO_5024310062" evidence="2">
    <location>
        <begin position="20"/>
        <end position="73"/>
    </location>
</feature>
<organism evidence="3 4">
    <name type="scientific">Pyrus ussuriensis x Pyrus communis</name>
    <dbReference type="NCBI Taxonomy" id="2448454"/>
    <lineage>
        <taxon>Eukaryota</taxon>
        <taxon>Viridiplantae</taxon>
        <taxon>Streptophyta</taxon>
        <taxon>Embryophyta</taxon>
        <taxon>Tracheophyta</taxon>
        <taxon>Spermatophyta</taxon>
        <taxon>Magnoliopsida</taxon>
        <taxon>eudicotyledons</taxon>
        <taxon>Gunneridae</taxon>
        <taxon>Pentapetalae</taxon>
        <taxon>rosids</taxon>
        <taxon>fabids</taxon>
        <taxon>Rosales</taxon>
        <taxon>Rosaceae</taxon>
        <taxon>Amygdaloideae</taxon>
        <taxon>Maleae</taxon>
        <taxon>Pyrus</taxon>
    </lineage>
</organism>
<dbReference type="Proteomes" id="UP000327157">
    <property type="component" value="Chromosome 10"/>
</dbReference>
<protein>
    <submittedName>
        <fullName evidence="3">Uncharacterized protein</fullName>
    </submittedName>
</protein>
<reference evidence="3 4" key="3">
    <citation type="submission" date="2019-11" db="EMBL/GenBank/DDBJ databases">
        <title>A de novo genome assembly of a pear dwarfing rootstock.</title>
        <authorList>
            <person name="Wang F."/>
            <person name="Wang J."/>
            <person name="Li S."/>
            <person name="Zhang Y."/>
            <person name="Fang M."/>
            <person name="Ma L."/>
            <person name="Zhao Y."/>
            <person name="Jiang S."/>
        </authorList>
    </citation>
    <scope>NUCLEOTIDE SEQUENCE [LARGE SCALE GENOMIC DNA]</scope>
    <source>
        <strain evidence="3">S2</strain>
        <tissue evidence="3">Leaf</tissue>
    </source>
</reference>
<evidence type="ECO:0000313" key="4">
    <source>
        <dbReference type="Proteomes" id="UP000327157"/>
    </source>
</evidence>
<proteinExistence type="predicted"/>
<evidence type="ECO:0000256" key="1">
    <source>
        <dbReference type="SAM" id="MobiDB-lite"/>
    </source>
</evidence>
<comment type="caution">
    <text evidence="3">The sequence shown here is derived from an EMBL/GenBank/DDBJ whole genome shotgun (WGS) entry which is preliminary data.</text>
</comment>
<reference evidence="3 4" key="1">
    <citation type="submission" date="2019-09" db="EMBL/GenBank/DDBJ databases">
        <authorList>
            <person name="Ou C."/>
        </authorList>
    </citation>
    <scope>NUCLEOTIDE SEQUENCE [LARGE SCALE GENOMIC DNA]</scope>
    <source>
        <strain evidence="3">S2</strain>
        <tissue evidence="3">Leaf</tissue>
    </source>
</reference>
<dbReference type="AlphaFoldDB" id="A0A5N5FLS1"/>